<accession>A0A8D8QCL3</accession>
<feature type="compositionally biased region" description="Polar residues" evidence="2">
    <location>
        <begin position="70"/>
        <end position="90"/>
    </location>
</feature>
<evidence type="ECO:0000256" key="1">
    <source>
        <dbReference type="SAM" id="Coils"/>
    </source>
</evidence>
<evidence type="ECO:0000256" key="2">
    <source>
        <dbReference type="SAM" id="MobiDB-lite"/>
    </source>
</evidence>
<organism evidence="3">
    <name type="scientific">Cacopsylla melanoneura</name>
    <dbReference type="NCBI Taxonomy" id="428564"/>
    <lineage>
        <taxon>Eukaryota</taxon>
        <taxon>Metazoa</taxon>
        <taxon>Ecdysozoa</taxon>
        <taxon>Arthropoda</taxon>
        <taxon>Hexapoda</taxon>
        <taxon>Insecta</taxon>
        <taxon>Pterygota</taxon>
        <taxon>Neoptera</taxon>
        <taxon>Paraneoptera</taxon>
        <taxon>Hemiptera</taxon>
        <taxon>Sternorrhyncha</taxon>
        <taxon>Psylloidea</taxon>
        <taxon>Psyllidae</taxon>
        <taxon>Psyllinae</taxon>
        <taxon>Cacopsylla</taxon>
    </lineage>
</organism>
<feature type="compositionally biased region" description="Polar residues" evidence="2">
    <location>
        <begin position="16"/>
        <end position="30"/>
    </location>
</feature>
<dbReference type="AlphaFoldDB" id="A0A8D8QCL3"/>
<sequence length="295" mass="30918">MMVYKTYRGSEKHCAASSSSNNGSVKQRVTVPSSGYGVKSAITPCVTNKTTLAPRTSSSSSLIRQPSSALNRSSAVRGSLSKSSNLTPGQSPGKCVASNAEQLAEKLKVLENEHKLLSAKIERVTSILDQLTSGSSSGVECRRCTCSACSIPPVPVLGPASDPVRSLPSLAFKRVFIVSDSMGRDLSFHLKRNLSNDTQVLSHAKSGALFGEVVAAIPDVCSNLGKDDAVIVIAGANDIPLLPPILPSSPHGFSSRVTSTTLIRVSFSELASTMFSASISTNSYPDVISPDMVST</sequence>
<name>A0A8D8QCL3_9HEMI</name>
<feature type="coiled-coil region" evidence="1">
    <location>
        <begin position="100"/>
        <end position="127"/>
    </location>
</feature>
<reference evidence="3" key="1">
    <citation type="submission" date="2021-05" db="EMBL/GenBank/DDBJ databases">
        <authorList>
            <person name="Alioto T."/>
            <person name="Alioto T."/>
            <person name="Gomez Garrido J."/>
        </authorList>
    </citation>
    <scope>NUCLEOTIDE SEQUENCE</scope>
</reference>
<evidence type="ECO:0000313" key="3">
    <source>
        <dbReference type="EMBL" id="CAG6629159.1"/>
    </source>
</evidence>
<dbReference type="EMBL" id="HBUF01069889">
    <property type="protein sequence ID" value="CAG6629159.1"/>
    <property type="molecule type" value="Transcribed_RNA"/>
</dbReference>
<feature type="region of interest" description="Disordered" evidence="2">
    <location>
        <begin position="1"/>
        <end position="30"/>
    </location>
</feature>
<protein>
    <submittedName>
        <fullName evidence="3">Uncharacterized protein</fullName>
    </submittedName>
</protein>
<keyword evidence="1" id="KW-0175">Coiled coil</keyword>
<feature type="region of interest" description="Disordered" evidence="2">
    <location>
        <begin position="52"/>
        <end position="95"/>
    </location>
</feature>
<feature type="compositionally biased region" description="Low complexity" evidence="2">
    <location>
        <begin position="52"/>
        <end position="69"/>
    </location>
</feature>
<proteinExistence type="predicted"/>